<evidence type="ECO:0000256" key="1">
    <source>
        <dbReference type="ARBA" id="ARBA00004442"/>
    </source>
</evidence>
<evidence type="ECO:0000256" key="4">
    <source>
        <dbReference type="ARBA" id="ARBA00023237"/>
    </source>
</evidence>
<evidence type="ECO:0000256" key="3">
    <source>
        <dbReference type="ARBA" id="ARBA00023136"/>
    </source>
</evidence>
<comment type="caution">
    <text evidence="6">The sequence shown here is derived from an EMBL/GenBank/DDBJ whole genome shotgun (WGS) entry which is preliminary data.</text>
</comment>
<dbReference type="InterPro" id="IPR037066">
    <property type="entry name" value="Plug_dom_sf"/>
</dbReference>
<dbReference type="NCBIfam" id="TIGR04056">
    <property type="entry name" value="OMP_RagA_SusC"/>
    <property type="match status" value="1"/>
</dbReference>
<dbReference type="InterPro" id="IPR023997">
    <property type="entry name" value="TonB-dep_OMP_SusC/RagA_CS"/>
</dbReference>
<sequence>MYEIQKGFRHSPCYTYARKLIKFKLILVVLIFAILQASASSYAQITLNEKNATLETVLTKIRKQSGYDFFYQTAVMVKAKPVTIVVKNVSVADALALCFKGQPLTYQIEDKTIVVRYAAPTGLTQTVEAQVITGKVLGENDKPLPGVNIRIKDSKTLLAASNEKGEFSITVPNGNETLVFSYVGYQTREIKLQGGAALLIVKMLPEENVMKDVVITGMVNKSKTAFSGATATFTGEELKQVGNQNLIKSLATLDPAFIQIENNSAGSNPNVLPTVELRGQTSIATQQLRDQFLGDPNQPLFILDGFETNLRTIVDLDMNIVASVTILKDAASTALYGSRASNGVVVVETKKPVSGKIRLSYSSDMNIEMPDLSSYNMMNASEKLEYERLAGRYTSTDGYQQAYDTLYNNHLREVLKGVNTYWLSQPLQTGFSLRHSVSASGGDNAIRYSIGANIRQNDATMIGTQRKDWGAFVDLSYRTGAFNISNRTYVNGYNKVDSPYGSFSDWVETNPYLRLQGADQKYIENVRLSHYSGIGKLLMTPNPFYNAGLRSFSKGSSFGVQNNFSMNAEFNRVWKIGLNAQISKSATEDVSFVSPLHTQYENIEDPTLKGRYSNTRNGGLNYTANLSVTYAKVFDKHMVNAFARVEFAQNDLNLKGFSVLGFPNNSNGNPSFAYGFAAGARPTVANSLTRRNSNIASLSYSYDQRYNADFNLNIDGSTAYGASKRYASFYSAGLSWNINREKFMKGIEWINVLRLRGNVGLTGNQNFNNVNQSVYAYYATVNTFGQGVYLQTLGASDLEAQKTLQTSVGIDATLWNNRLRLQFNAYRKLTDPLVVAVSLPSSTALATYPLNTGASTTKGIDGSLFFSPIYKPGKLVWTLGATWEVSRQKFSKFDQKLEALNTTLRNSNSLTRYRDGYSSYDLWAVPSLGIDPATGNEVFLGKDGQQTFVYNTSDQVVVGSSRPKIQGVISSSLLYKGFRAGISIRYILGRSIMNSALYEKVENISAADLLNNQDKRALYDRWKNPGDVAQFKKISSTTTTPMSSRFLQKENAFIGESFNVGYEFKDKKWLQYAYLERLSLNAYSNDLFYASNIRRERGIDYPFARSVSFSLRATFK</sequence>
<dbReference type="InterPro" id="IPR011662">
    <property type="entry name" value="Secretin/TonB_short_N"/>
</dbReference>
<dbReference type="Gene3D" id="2.40.170.20">
    <property type="entry name" value="TonB-dependent receptor, beta-barrel domain"/>
    <property type="match status" value="1"/>
</dbReference>
<accession>A0ABU7I419</accession>
<keyword evidence="4" id="KW-0998">Cell outer membrane</keyword>
<keyword evidence="7" id="KW-1185">Reference proteome</keyword>
<dbReference type="RefSeq" id="WP_330106575.1">
    <property type="nucleotide sequence ID" value="NZ_JAZDQT010000001.1"/>
</dbReference>
<feature type="domain" description="Secretin/TonB short N-terminal" evidence="5">
    <location>
        <begin position="67"/>
        <end position="118"/>
    </location>
</feature>
<comment type="subcellular location">
    <subcellularLocation>
        <location evidence="1">Cell outer membrane</location>
    </subcellularLocation>
</comment>
<dbReference type="Pfam" id="PF07660">
    <property type="entry name" value="STN"/>
    <property type="match status" value="1"/>
</dbReference>
<dbReference type="InterPro" id="IPR008969">
    <property type="entry name" value="CarboxyPept-like_regulatory"/>
</dbReference>
<reference evidence="6 7" key="1">
    <citation type="submission" date="2024-01" db="EMBL/GenBank/DDBJ databases">
        <title>Pedobacter sp. nov., isolated from fresh soil.</title>
        <authorList>
            <person name="Le N.T.T."/>
        </authorList>
    </citation>
    <scope>NUCLEOTIDE SEQUENCE [LARGE SCALE GENOMIC DNA]</scope>
    <source>
        <strain evidence="6 7">KR3-3</strain>
    </source>
</reference>
<gene>
    <name evidence="6" type="ORF">VRU48_03705</name>
</gene>
<evidence type="ECO:0000313" key="6">
    <source>
        <dbReference type="EMBL" id="MEE1944200.1"/>
    </source>
</evidence>
<dbReference type="InterPro" id="IPR036942">
    <property type="entry name" value="Beta-barrel_TonB_sf"/>
</dbReference>
<dbReference type="Gene3D" id="2.170.130.10">
    <property type="entry name" value="TonB-dependent receptor, plug domain"/>
    <property type="match status" value="1"/>
</dbReference>
<evidence type="ECO:0000259" key="5">
    <source>
        <dbReference type="SMART" id="SM00965"/>
    </source>
</evidence>
<proteinExistence type="predicted"/>
<dbReference type="Gene3D" id="3.55.50.30">
    <property type="match status" value="1"/>
</dbReference>
<evidence type="ECO:0000256" key="2">
    <source>
        <dbReference type="ARBA" id="ARBA00022448"/>
    </source>
</evidence>
<dbReference type="SUPFAM" id="SSF56935">
    <property type="entry name" value="Porins"/>
    <property type="match status" value="1"/>
</dbReference>
<dbReference type="NCBIfam" id="TIGR04057">
    <property type="entry name" value="SusC_RagA_signa"/>
    <property type="match status" value="1"/>
</dbReference>
<organism evidence="6 7">
    <name type="scientific">Pedobacter albus</name>
    <dbReference type="NCBI Taxonomy" id="3113905"/>
    <lineage>
        <taxon>Bacteria</taxon>
        <taxon>Pseudomonadati</taxon>
        <taxon>Bacteroidota</taxon>
        <taxon>Sphingobacteriia</taxon>
        <taxon>Sphingobacteriales</taxon>
        <taxon>Sphingobacteriaceae</taxon>
        <taxon>Pedobacter</taxon>
    </lineage>
</organism>
<keyword evidence="2" id="KW-0813">Transport</keyword>
<dbReference type="Pfam" id="PF07715">
    <property type="entry name" value="Plug"/>
    <property type="match status" value="1"/>
</dbReference>
<dbReference type="SUPFAM" id="SSF49464">
    <property type="entry name" value="Carboxypeptidase regulatory domain-like"/>
    <property type="match status" value="1"/>
</dbReference>
<name>A0ABU7I419_9SPHI</name>
<dbReference type="InterPro" id="IPR023996">
    <property type="entry name" value="TonB-dep_OMP_SusC/RagA"/>
</dbReference>
<protein>
    <submittedName>
        <fullName evidence="6">SusC/RagA family TonB-linked outer membrane protein</fullName>
    </submittedName>
</protein>
<evidence type="ECO:0000313" key="7">
    <source>
        <dbReference type="Proteomes" id="UP001336835"/>
    </source>
</evidence>
<keyword evidence="3" id="KW-0472">Membrane</keyword>
<dbReference type="Proteomes" id="UP001336835">
    <property type="component" value="Unassembled WGS sequence"/>
</dbReference>
<dbReference type="EMBL" id="JAZDQT010000001">
    <property type="protein sequence ID" value="MEE1944200.1"/>
    <property type="molecule type" value="Genomic_DNA"/>
</dbReference>
<dbReference type="SMART" id="SM00965">
    <property type="entry name" value="STN"/>
    <property type="match status" value="1"/>
</dbReference>
<dbReference type="Pfam" id="PF13715">
    <property type="entry name" value="CarbopepD_reg_2"/>
    <property type="match status" value="1"/>
</dbReference>
<dbReference type="InterPro" id="IPR012910">
    <property type="entry name" value="Plug_dom"/>
</dbReference>
<dbReference type="Gene3D" id="2.60.40.1120">
    <property type="entry name" value="Carboxypeptidase-like, regulatory domain"/>
    <property type="match status" value="1"/>
</dbReference>